<dbReference type="GO" id="GO:0005737">
    <property type="term" value="C:cytoplasm"/>
    <property type="evidence" value="ECO:0007669"/>
    <property type="project" value="UniProtKB-SubCell"/>
</dbReference>
<feature type="domain" description="SAM-dependent methyltransferase TRM5/TYW2-type" evidence="7">
    <location>
        <begin position="121"/>
        <end position="388"/>
    </location>
</feature>
<dbReference type="PROSITE" id="PS51684">
    <property type="entry name" value="SAM_MT_TRM5_TYW2"/>
    <property type="match status" value="1"/>
</dbReference>
<proteinExistence type="inferred from homology"/>
<name>A0A8X7TC31_CANPA</name>
<evidence type="ECO:0000259" key="7">
    <source>
        <dbReference type="PROSITE" id="PS51684"/>
    </source>
</evidence>
<organism evidence="8 9">
    <name type="scientific">Candida parapsilosis</name>
    <name type="common">Yeast</name>
    <dbReference type="NCBI Taxonomy" id="5480"/>
    <lineage>
        <taxon>Eukaryota</taxon>
        <taxon>Fungi</taxon>
        <taxon>Dikarya</taxon>
        <taxon>Ascomycota</taxon>
        <taxon>Saccharomycotina</taxon>
        <taxon>Pichiomycetes</taxon>
        <taxon>Debaryomycetaceae</taxon>
        <taxon>Candida/Lodderomyces clade</taxon>
        <taxon>Candida</taxon>
    </lineage>
</organism>
<comment type="similarity">
    <text evidence="6">Belongs to the class I-like SAM-binding methyltransferase superfamily. TRM5/TYW2 family.</text>
</comment>
<evidence type="ECO:0000256" key="3">
    <source>
        <dbReference type="ARBA" id="ARBA00022691"/>
    </source>
</evidence>
<dbReference type="InterPro" id="IPR029063">
    <property type="entry name" value="SAM-dependent_MTases_sf"/>
</dbReference>
<comment type="function">
    <text evidence="6">S-adenosyl-L-methionine-dependent transferase that acts as a component of the wybutosine biosynthesis pathway. Wybutosine is a hyper modified guanosine with a tricyclic base found at the 3'-position adjacent to the anticodon of eukaryotic phenylalanine tRNA. Catalyzes the transfer of the alpha-amino-alpha-carboxypropyl (acp) group from S-adenosyl-L-methionine to the C-7 position of 4-demethylwyosine (imG-14) to produce wybutosine-86.</text>
</comment>
<gene>
    <name evidence="8" type="ORF">FOB60_002699</name>
</gene>
<comment type="pathway">
    <text evidence="1 6">tRNA modification; wybutosine-tRNA(Phe) biosynthesis.</text>
</comment>
<keyword evidence="4 6" id="KW-0819">tRNA processing</keyword>
<dbReference type="GO" id="GO:0008175">
    <property type="term" value="F:tRNA methyltransferase activity"/>
    <property type="evidence" value="ECO:0007669"/>
    <property type="project" value="TreeGrafter"/>
</dbReference>
<evidence type="ECO:0000256" key="2">
    <source>
        <dbReference type="ARBA" id="ARBA00022679"/>
    </source>
</evidence>
<comment type="caution">
    <text evidence="8">The sequence shown here is derived from an EMBL/GenBank/DDBJ whole genome shotgun (WGS) entry which is preliminary data.</text>
</comment>
<dbReference type="PANTHER" id="PTHR23245">
    <property type="entry name" value="TRNA METHYLTRANSFERASE"/>
    <property type="match status" value="1"/>
</dbReference>
<evidence type="ECO:0000256" key="4">
    <source>
        <dbReference type="ARBA" id="ARBA00022694"/>
    </source>
</evidence>
<keyword evidence="2 6" id="KW-0808">Transferase</keyword>
<dbReference type="OrthoDB" id="2387925at2759"/>
<dbReference type="InterPro" id="IPR030382">
    <property type="entry name" value="MeTrfase_TRM5/TYW2"/>
</dbReference>
<evidence type="ECO:0000313" key="9">
    <source>
        <dbReference type="Proteomes" id="UP000590412"/>
    </source>
</evidence>
<dbReference type="EMBL" id="JABWAB010000004">
    <property type="protein sequence ID" value="KAF6052443.1"/>
    <property type="molecule type" value="Genomic_DNA"/>
</dbReference>
<accession>A0A8X7TC31</accession>
<keyword evidence="3 6" id="KW-0949">S-adenosyl-L-methionine</keyword>
<comment type="subcellular location">
    <subcellularLocation>
        <location evidence="6">Cytoplasm</location>
    </subcellularLocation>
</comment>
<evidence type="ECO:0000256" key="5">
    <source>
        <dbReference type="ARBA" id="ARBA00049400"/>
    </source>
</evidence>
<dbReference type="GO" id="GO:0102522">
    <property type="term" value="F:tRNA 4-demethylwyosine alpha-amino-alpha-carboxypropyltransferase activity"/>
    <property type="evidence" value="ECO:0007669"/>
    <property type="project" value="UniProtKB-EC"/>
</dbReference>
<evidence type="ECO:0000256" key="1">
    <source>
        <dbReference type="ARBA" id="ARBA00004797"/>
    </source>
</evidence>
<evidence type="ECO:0000313" key="8">
    <source>
        <dbReference type="EMBL" id="KAF6052443.1"/>
    </source>
</evidence>
<dbReference type="InterPro" id="IPR056743">
    <property type="entry name" value="TRM5-TYW2-like_MTfase"/>
</dbReference>
<protein>
    <recommendedName>
        <fullName evidence="6">tRNA wybutosine-synthesizing protein 2</fullName>
        <shortName evidence="6">tRNA-yW-synthesizing protein 2</shortName>
    </recommendedName>
    <alternativeName>
        <fullName evidence="6">tRNA(Phe) (4-demethylwyosine(37)-C(7)) aminocarboxypropyltransferase</fullName>
    </alternativeName>
</protein>
<dbReference type="PIRSF" id="PIRSF038972">
    <property type="entry name" value="Trm12"/>
    <property type="match status" value="1"/>
</dbReference>
<sequence>MIRLQVTNAQDIKPLKDLLEENQWLNRSFKIEKADGTFHIYTTLKTIPGLLSHLRWDRYKDQEKPKQSLASIRDRYCSDHDVPYFDVPKRWTVYPPMLLFSANTDDTLPSEFCNYLLQHHQAMFGNKNITHVALNRPIIESDILRRPTNLVPVFGDFGPEVNDVPTVGDFENALWCSVVQNGIYQTWAPRYTMFSRGNIKEKKRILDNCNDLKGTIVFDFYCGIGYFSLSYLRNGAKVLCWELNPWSIEGFRRSLKQVGYKYKIYGEDDAFTIDDLKLYDACLFLESNEAIPSRLEHVPSQGLNISHINLGLLPTSKPSWPIANTLVARKSSSSTVIHVHENVHVDEIDQMKEEIEFKYDNSTVVHIEKIKTFAPDVWHVVFDVVIKRERK</sequence>
<evidence type="ECO:0000256" key="6">
    <source>
        <dbReference type="PIRNR" id="PIRNR038972"/>
    </source>
</evidence>
<keyword evidence="6" id="KW-0963">Cytoplasm</keyword>
<reference evidence="8" key="1">
    <citation type="submission" date="2020-03" db="EMBL/GenBank/DDBJ databases">
        <title>FDA dAtabase for Regulatory Grade micrObial Sequences (FDA-ARGOS): Supporting development and validation of Infectious Disease Dx tests.</title>
        <authorList>
            <person name="Campos J."/>
            <person name="Goldberg B."/>
            <person name="Tallon L."/>
            <person name="Sadzewicz L."/>
            <person name="Vavikolanu K."/>
            <person name="Mehta A."/>
            <person name="Aluvathingal J."/>
            <person name="Nadendla S."/>
            <person name="Nandy P."/>
            <person name="Geyer C."/>
            <person name="Yan Y."/>
            <person name="Sichtig H."/>
        </authorList>
    </citation>
    <scope>NUCLEOTIDE SEQUENCE [LARGE SCALE GENOMIC DNA]</scope>
    <source>
        <strain evidence="8">FDAARGOS_652</strain>
    </source>
</reference>
<dbReference type="AlphaFoldDB" id="A0A8X7TC31"/>
<comment type="catalytic activity">
    <reaction evidence="5">
        <text>4-demethylwyosine(37) in tRNA(Phe) + S-adenosyl-L-methionine = 4-demethyl-7-[(3S)-3-amino-3-carboxypropyl]wyosine(37) in tRNA(Phe) + S-methyl-5'-thioadenosine + H(+)</text>
        <dbReference type="Rhea" id="RHEA:36355"/>
        <dbReference type="Rhea" id="RHEA-COMP:10164"/>
        <dbReference type="Rhea" id="RHEA-COMP:10378"/>
        <dbReference type="ChEBI" id="CHEBI:15378"/>
        <dbReference type="ChEBI" id="CHEBI:17509"/>
        <dbReference type="ChEBI" id="CHEBI:59789"/>
        <dbReference type="ChEBI" id="CHEBI:64315"/>
        <dbReference type="ChEBI" id="CHEBI:73550"/>
        <dbReference type="EC" id="2.5.1.114"/>
    </reaction>
</comment>
<dbReference type="GO" id="GO:0031591">
    <property type="term" value="P:wybutosine biosynthetic process"/>
    <property type="evidence" value="ECO:0007669"/>
    <property type="project" value="EnsemblFungi"/>
</dbReference>
<dbReference type="Gene3D" id="3.40.50.150">
    <property type="entry name" value="Vaccinia Virus protein VP39"/>
    <property type="match status" value="1"/>
</dbReference>
<dbReference type="Proteomes" id="UP000590412">
    <property type="component" value="Unassembled WGS sequence"/>
</dbReference>
<dbReference type="Pfam" id="PF02475">
    <property type="entry name" value="TRM5-TYW2_MTfase"/>
    <property type="match status" value="1"/>
</dbReference>
<dbReference type="GO" id="GO:0008757">
    <property type="term" value="F:S-adenosylmethionine-dependent methyltransferase activity"/>
    <property type="evidence" value="ECO:0007669"/>
    <property type="project" value="EnsemblFungi"/>
</dbReference>
<dbReference type="PANTHER" id="PTHR23245:SF25">
    <property type="entry name" value="TRNA WYBUTOSINE-SYNTHESIZING PROTEIN 2 HOMOLOG"/>
    <property type="match status" value="1"/>
</dbReference>
<dbReference type="GO" id="GO:0030488">
    <property type="term" value="P:tRNA methylation"/>
    <property type="evidence" value="ECO:0007669"/>
    <property type="project" value="EnsemblFungi"/>
</dbReference>
<dbReference type="InterPro" id="IPR026274">
    <property type="entry name" value="tRNA_wybutosine_synth_prot_2"/>
</dbReference>
<dbReference type="SUPFAM" id="SSF53335">
    <property type="entry name" value="S-adenosyl-L-methionine-dependent methyltransferases"/>
    <property type="match status" value="1"/>
</dbReference>